<keyword evidence="9" id="KW-0175">Coiled coil</keyword>
<dbReference type="GO" id="GO:0005737">
    <property type="term" value="C:cytoplasm"/>
    <property type="evidence" value="ECO:0007669"/>
    <property type="project" value="UniProtKB-SubCell"/>
</dbReference>
<comment type="function">
    <text evidence="7">May modulate chromatin structure by regulation of nucleosome assembly/disassembly. Could function together with B-type cyclins in the regulation of microtubule dynamics.</text>
</comment>
<dbReference type="InterPro" id="IPR002164">
    <property type="entry name" value="NAP_family"/>
</dbReference>
<reference evidence="11" key="1">
    <citation type="submission" date="2019-12" db="EMBL/GenBank/DDBJ databases">
        <authorList>
            <person name="Scholes J."/>
        </authorList>
    </citation>
    <scope>NUCLEOTIDE SEQUENCE</scope>
</reference>
<keyword evidence="5" id="KW-0143">Chaperone</keyword>
<dbReference type="Proteomes" id="UP001153555">
    <property type="component" value="Unassembled WGS sequence"/>
</dbReference>
<proteinExistence type="inferred from homology"/>
<dbReference type="EMBL" id="CACSLK010012206">
    <property type="protein sequence ID" value="CAA0814260.1"/>
    <property type="molecule type" value="Genomic_DNA"/>
</dbReference>
<evidence type="ECO:0000256" key="5">
    <source>
        <dbReference type="ARBA" id="ARBA00023186"/>
    </source>
</evidence>
<evidence type="ECO:0000256" key="1">
    <source>
        <dbReference type="ARBA" id="ARBA00004123"/>
    </source>
</evidence>
<feature type="region of interest" description="Disordered" evidence="10">
    <location>
        <begin position="271"/>
        <end position="316"/>
    </location>
</feature>
<evidence type="ECO:0000256" key="7">
    <source>
        <dbReference type="ARBA" id="ARBA00056035"/>
    </source>
</evidence>
<evidence type="ECO:0000256" key="8">
    <source>
        <dbReference type="RuleBase" id="RU003876"/>
    </source>
</evidence>
<comment type="similarity">
    <text evidence="3 8">Belongs to the nucleosome assembly protein (NAP) family.</text>
</comment>
<gene>
    <name evidence="11" type="ORF">SHERM_14561</name>
</gene>
<accession>A0A9N7MVU2</accession>
<keyword evidence="4" id="KW-0963">Cytoplasm</keyword>
<evidence type="ECO:0000256" key="3">
    <source>
        <dbReference type="ARBA" id="ARBA00009947"/>
    </source>
</evidence>
<evidence type="ECO:0000256" key="10">
    <source>
        <dbReference type="SAM" id="MobiDB-lite"/>
    </source>
</evidence>
<sequence>MGSNDDKNSSTNIIDASKDKLDDLASERTKVLENLCPSVRKRVETLQEIQSEHDELEKKFFEERAALEAKYQKLYEPLYTKRYEIVNGVNEVEGNTIEAESEDKGVPEFWLTVLKNNVILAGEITEHDEAALKFLKDIKWSKVDNLNGFKLEFHFDTTNPYFKNSVLTKTYDMIDEEDEPVLEKAIGTEIEWYPGKCLTKKISEKKTKKGSEDTEPSTKTEGYESFFNFFSPPVVAEEEDEDTDDEDDVWIWLIIKDKIIPHAVSWFTGEAPQDEFVEIDYDDELDEEDDEEVDGNKDEDKTEKKKSGEVLSGEGN</sequence>
<evidence type="ECO:0000256" key="4">
    <source>
        <dbReference type="ARBA" id="ARBA00022490"/>
    </source>
</evidence>
<feature type="compositionally biased region" description="Acidic residues" evidence="10">
    <location>
        <begin position="272"/>
        <end position="293"/>
    </location>
</feature>
<feature type="compositionally biased region" description="Basic and acidic residues" evidence="10">
    <location>
        <begin position="294"/>
        <end position="308"/>
    </location>
</feature>
<evidence type="ECO:0000313" key="11">
    <source>
        <dbReference type="EMBL" id="CAA0814260.1"/>
    </source>
</evidence>
<dbReference type="Gene3D" id="1.20.5.1500">
    <property type="match status" value="1"/>
</dbReference>
<dbReference type="GO" id="GO:0006334">
    <property type="term" value="P:nucleosome assembly"/>
    <property type="evidence" value="ECO:0007669"/>
    <property type="project" value="InterPro"/>
</dbReference>
<dbReference type="Pfam" id="PF00956">
    <property type="entry name" value="NAP"/>
    <property type="match status" value="1"/>
</dbReference>
<keyword evidence="12" id="KW-1185">Reference proteome</keyword>
<comment type="subcellular location">
    <subcellularLocation>
        <location evidence="2">Cytoplasm</location>
    </subcellularLocation>
    <subcellularLocation>
        <location evidence="1">Nucleus</location>
    </subcellularLocation>
</comment>
<evidence type="ECO:0000256" key="9">
    <source>
        <dbReference type="SAM" id="Coils"/>
    </source>
</evidence>
<name>A0A9N7MVU2_STRHE</name>
<evidence type="ECO:0000313" key="12">
    <source>
        <dbReference type="Proteomes" id="UP001153555"/>
    </source>
</evidence>
<organism evidence="11 12">
    <name type="scientific">Striga hermonthica</name>
    <name type="common">Purple witchweed</name>
    <name type="synonym">Buchnera hermonthica</name>
    <dbReference type="NCBI Taxonomy" id="68872"/>
    <lineage>
        <taxon>Eukaryota</taxon>
        <taxon>Viridiplantae</taxon>
        <taxon>Streptophyta</taxon>
        <taxon>Embryophyta</taxon>
        <taxon>Tracheophyta</taxon>
        <taxon>Spermatophyta</taxon>
        <taxon>Magnoliopsida</taxon>
        <taxon>eudicotyledons</taxon>
        <taxon>Gunneridae</taxon>
        <taxon>Pentapetalae</taxon>
        <taxon>asterids</taxon>
        <taxon>lamiids</taxon>
        <taxon>Lamiales</taxon>
        <taxon>Orobanchaceae</taxon>
        <taxon>Buchnereae</taxon>
        <taxon>Striga</taxon>
    </lineage>
</organism>
<evidence type="ECO:0000256" key="6">
    <source>
        <dbReference type="ARBA" id="ARBA00023242"/>
    </source>
</evidence>
<dbReference type="SUPFAM" id="SSF143113">
    <property type="entry name" value="NAP-like"/>
    <property type="match status" value="1"/>
</dbReference>
<dbReference type="GO" id="GO:0042393">
    <property type="term" value="F:histone binding"/>
    <property type="evidence" value="ECO:0007669"/>
    <property type="project" value="UniProtKB-ARBA"/>
</dbReference>
<evidence type="ECO:0000256" key="2">
    <source>
        <dbReference type="ARBA" id="ARBA00004496"/>
    </source>
</evidence>
<dbReference type="GO" id="GO:0005634">
    <property type="term" value="C:nucleus"/>
    <property type="evidence" value="ECO:0007669"/>
    <property type="project" value="UniProtKB-SubCell"/>
</dbReference>
<dbReference type="AlphaFoldDB" id="A0A9N7MVU2"/>
<dbReference type="FunFam" id="1.20.5.1500:FF:000001">
    <property type="entry name" value="Nucleosome assembly protein 1-like 1"/>
    <property type="match status" value="1"/>
</dbReference>
<dbReference type="FunFam" id="3.30.1120.90:FF:000005">
    <property type="entry name" value="Nucleosome assembly protein11"/>
    <property type="match status" value="1"/>
</dbReference>
<dbReference type="OrthoDB" id="27325at2759"/>
<keyword evidence="6" id="KW-0539">Nucleus</keyword>
<feature type="coiled-coil region" evidence="9">
    <location>
        <begin position="39"/>
        <end position="66"/>
    </location>
</feature>
<dbReference type="GO" id="GO:0000724">
    <property type="term" value="P:double-strand break repair via homologous recombination"/>
    <property type="evidence" value="ECO:0007669"/>
    <property type="project" value="UniProtKB-ARBA"/>
</dbReference>
<comment type="caution">
    <text evidence="11">The sequence shown here is derived from an EMBL/GenBank/DDBJ whole genome shotgun (WGS) entry which is preliminary data.</text>
</comment>
<dbReference type="Gene3D" id="3.30.1120.90">
    <property type="entry name" value="Nucleosome assembly protein"/>
    <property type="match status" value="1"/>
</dbReference>
<dbReference type="InterPro" id="IPR037231">
    <property type="entry name" value="NAP-like_sf"/>
</dbReference>
<dbReference type="PANTHER" id="PTHR11875">
    <property type="entry name" value="TESTIS-SPECIFIC Y-ENCODED PROTEIN"/>
    <property type="match status" value="1"/>
</dbReference>
<protein>
    <submittedName>
        <fullName evidence="11">Uncharacterized protein</fullName>
    </submittedName>
</protein>